<proteinExistence type="predicted"/>
<organism evidence="2 3">
    <name type="scientific">Eumeta variegata</name>
    <name type="common">Bagworm moth</name>
    <name type="synonym">Eumeta japonica</name>
    <dbReference type="NCBI Taxonomy" id="151549"/>
    <lineage>
        <taxon>Eukaryota</taxon>
        <taxon>Metazoa</taxon>
        <taxon>Ecdysozoa</taxon>
        <taxon>Arthropoda</taxon>
        <taxon>Hexapoda</taxon>
        <taxon>Insecta</taxon>
        <taxon>Pterygota</taxon>
        <taxon>Neoptera</taxon>
        <taxon>Endopterygota</taxon>
        <taxon>Lepidoptera</taxon>
        <taxon>Glossata</taxon>
        <taxon>Ditrysia</taxon>
        <taxon>Tineoidea</taxon>
        <taxon>Psychidae</taxon>
        <taxon>Oiketicinae</taxon>
        <taxon>Eumeta</taxon>
    </lineage>
</organism>
<protein>
    <submittedName>
        <fullName evidence="2">Uncharacterized protein</fullName>
    </submittedName>
</protein>
<gene>
    <name evidence="2" type="ORF">EVAR_53208_1</name>
</gene>
<dbReference type="EMBL" id="BGZK01000810">
    <property type="protein sequence ID" value="GBP61296.1"/>
    <property type="molecule type" value="Genomic_DNA"/>
</dbReference>
<reference evidence="2 3" key="1">
    <citation type="journal article" date="2019" name="Commun. Biol.">
        <title>The bagworm genome reveals a unique fibroin gene that provides high tensile strength.</title>
        <authorList>
            <person name="Kono N."/>
            <person name="Nakamura H."/>
            <person name="Ohtoshi R."/>
            <person name="Tomita M."/>
            <person name="Numata K."/>
            <person name="Arakawa K."/>
        </authorList>
    </citation>
    <scope>NUCLEOTIDE SEQUENCE [LARGE SCALE GENOMIC DNA]</scope>
</reference>
<evidence type="ECO:0000256" key="1">
    <source>
        <dbReference type="SAM" id="MobiDB-lite"/>
    </source>
</evidence>
<dbReference type="AlphaFoldDB" id="A0A4C1XBS8"/>
<feature type="compositionally biased region" description="Basic and acidic residues" evidence="1">
    <location>
        <begin position="47"/>
        <end position="56"/>
    </location>
</feature>
<name>A0A4C1XBS8_EUMVA</name>
<feature type="region of interest" description="Disordered" evidence="1">
    <location>
        <begin position="37"/>
        <end position="56"/>
    </location>
</feature>
<comment type="caution">
    <text evidence="2">The sequence shown here is derived from an EMBL/GenBank/DDBJ whole genome shotgun (WGS) entry which is preliminary data.</text>
</comment>
<sequence length="76" mass="8456">MACGQNQGIAFESRNLLVRSLITDSGDSEAEDALEVQEENTEISVEQQHEGPYKDDTGSRALVKRLCGVWIDLFEI</sequence>
<evidence type="ECO:0000313" key="3">
    <source>
        <dbReference type="Proteomes" id="UP000299102"/>
    </source>
</evidence>
<dbReference type="Proteomes" id="UP000299102">
    <property type="component" value="Unassembled WGS sequence"/>
</dbReference>
<evidence type="ECO:0000313" key="2">
    <source>
        <dbReference type="EMBL" id="GBP61296.1"/>
    </source>
</evidence>
<accession>A0A4C1XBS8</accession>
<keyword evidence="3" id="KW-1185">Reference proteome</keyword>